<dbReference type="InterPro" id="IPR036928">
    <property type="entry name" value="AS_sf"/>
</dbReference>
<gene>
    <name evidence="5" type="primary">gatA</name>
    <name evidence="8" type="ordered locus">Igni_0916</name>
</gene>
<dbReference type="InterPro" id="IPR000120">
    <property type="entry name" value="Amidase"/>
</dbReference>
<keyword evidence="1 5" id="KW-0436">Ligase</keyword>
<dbReference type="AlphaFoldDB" id="A8AAZ4"/>
<dbReference type="GO" id="GO:0050567">
    <property type="term" value="F:glutaminyl-tRNA synthase (glutamine-hydrolyzing) activity"/>
    <property type="evidence" value="ECO:0007669"/>
    <property type="project" value="UniProtKB-UniRule"/>
</dbReference>
<evidence type="ECO:0000313" key="9">
    <source>
        <dbReference type="Proteomes" id="UP000000262"/>
    </source>
</evidence>
<dbReference type="KEGG" id="iho:Igni_0916"/>
<dbReference type="PhylomeDB" id="A8AAZ4"/>
<dbReference type="GO" id="GO:0016740">
    <property type="term" value="F:transferase activity"/>
    <property type="evidence" value="ECO:0007669"/>
    <property type="project" value="UniProtKB-KW"/>
</dbReference>
<dbReference type="GO" id="GO:0006412">
    <property type="term" value="P:translation"/>
    <property type="evidence" value="ECO:0007669"/>
    <property type="project" value="UniProtKB-UniRule"/>
</dbReference>
<dbReference type="EMBL" id="CP000816">
    <property type="protein sequence ID" value="ABU82096.1"/>
    <property type="molecule type" value="Genomic_DNA"/>
</dbReference>
<keyword evidence="9" id="KW-1185">Reference proteome</keyword>
<protein>
    <recommendedName>
        <fullName evidence="5">Glutamyl-tRNA(Gln) amidotransferase subunit A</fullName>
        <shortName evidence="5">Glu-ADT subunit A</shortName>
        <ecNumber evidence="5">6.3.5.7</ecNumber>
    </recommendedName>
</protein>
<feature type="active site" description="Charge relay system" evidence="5">
    <location>
        <position position="123"/>
    </location>
</feature>
<dbReference type="RefSeq" id="WP_012123060.1">
    <property type="nucleotide sequence ID" value="NC_009776.1"/>
</dbReference>
<comment type="catalytic activity">
    <reaction evidence="5">
        <text>L-glutamyl-tRNA(Gln) + L-glutamine + ATP + H2O = L-glutaminyl-tRNA(Gln) + L-glutamate + ADP + phosphate + H(+)</text>
        <dbReference type="Rhea" id="RHEA:17521"/>
        <dbReference type="Rhea" id="RHEA-COMP:9681"/>
        <dbReference type="Rhea" id="RHEA-COMP:9684"/>
        <dbReference type="ChEBI" id="CHEBI:15377"/>
        <dbReference type="ChEBI" id="CHEBI:15378"/>
        <dbReference type="ChEBI" id="CHEBI:29985"/>
        <dbReference type="ChEBI" id="CHEBI:30616"/>
        <dbReference type="ChEBI" id="CHEBI:43474"/>
        <dbReference type="ChEBI" id="CHEBI:58359"/>
        <dbReference type="ChEBI" id="CHEBI:78520"/>
        <dbReference type="ChEBI" id="CHEBI:78521"/>
        <dbReference type="ChEBI" id="CHEBI:456216"/>
        <dbReference type="EC" id="6.3.5.7"/>
    </reaction>
</comment>
<feature type="active site" description="Charge relay system" evidence="5">
    <location>
        <position position="48"/>
    </location>
</feature>
<dbReference type="GeneID" id="5562577"/>
<accession>A8AAZ4</accession>
<proteinExistence type="inferred from homology"/>
<evidence type="ECO:0000256" key="1">
    <source>
        <dbReference type="ARBA" id="ARBA00022598"/>
    </source>
</evidence>
<keyword evidence="3 5" id="KW-0067">ATP-binding</keyword>
<evidence type="ECO:0000256" key="6">
    <source>
        <dbReference type="SAM" id="MobiDB-lite"/>
    </source>
</evidence>
<dbReference type="Pfam" id="PF01425">
    <property type="entry name" value="Amidase"/>
    <property type="match status" value="1"/>
</dbReference>
<dbReference type="EC" id="6.3.5.7" evidence="5"/>
<dbReference type="PANTHER" id="PTHR11895">
    <property type="entry name" value="TRANSAMIDASE"/>
    <property type="match status" value="1"/>
</dbReference>
<dbReference type="SUPFAM" id="SSF75304">
    <property type="entry name" value="Amidase signature (AS) enzymes"/>
    <property type="match status" value="1"/>
</dbReference>
<comment type="similarity">
    <text evidence="5">Belongs to the amidase family. GatA subfamily.</text>
</comment>
<dbReference type="InterPro" id="IPR023631">
    <property type="entry name" value="Amidase_dom"/>
</dbReference>
<evidence type="ECO:0000313" key="8">
    <source>
        <dbReference type="EMBL" id="ABU82096.1"/>
    </source>
</evidence>
<evidence type="ECO:0000256" key="5">
    <source>
        <dbReference type="HAMAP-Rule" id="MF_00120"/>
    </source>
</evidence>
<sequence>MESLERLYDALERDELNAFITLRPREEVLREARSLLERGLRPKPVTIKDNISTKGIRTTAGSLMLKDYVPPFDATVIKRLKERGYVIVGKTNMDEFGMGSTGENSAFGPTKNPLDPAKVPGGSSSGAGAAARRYSLPGLGSDTGGSVRAPAAWCSAFGLKPTYGAVSRYGLIPYADSLEQISPIGPTVKSVEELLDVIAGYDEMDGTTVKRELRVKGCSEKGVEGLKLFVPSNALEYVDNDVKAEFNAALRKLSSEGAEVEEGQLPELEAALPAYYTIAMAEASSNLSRYDGIRYGLRDEDLPPITENFYEYVSEVRGKYFGWEVKRRIVAGATVLSAGYSEELYLKALKARRKISERIYEITEERLIVTPTMPVKPPSLASARSPKELFAMDVLTVFANLAGVPAGSAPVGEGVGLQVVGPRWGECEVLRVMGTFERKVDAPWL</sequence>
<feature type="domain" description="Amidase" evidence="7">
    <location>
        <begin position="3"/>
        <end position="430"/>
    </location>
</feature>
<feature type="region of interest" description="Disordered" evidence="6">
    <location>
        <begin position="104"/>
        <end position="126"/>
    </location>
</feature>
<reference evidence="8 9" key="1">
    <citation type="journal article" date="2008" name="Genome Biol.">
        <title>A genomic analysis of the archaeal system Ignicoccus hospitalis-Nanoarchaeum equitans.</title>
        <authorList>
            <person name="Podar M."/>
            <person name="Anderson I."/>
            <person name="Makarova K.S."/>
            <person name="Elkins J.G."/>
            <person name="Ivanova N."/>
            <person name="Wall M.A."/>
            <person name="Lykidis A."/>
            <person name="Mavromatis K."/>
            <person name="Sun H."/>
            <person name="Hudson M.E."/>
            <person name="Chen W."/>
            <person name="Deciu C."/>
            <person name="Hutchison D."/>
            <person name="Eads J.R."/>
            <person name="Anderson A."/>
            <person name="Fernandes F."/>
            <person name="Szeto E."/>
            <person name="Lapidus A."/>
            <person name="Kyrpides N.C."/>
            <person name="Saier M.H.Jr."/>
            <person name="Richardson P.M."/>
            <person name="Rachel R."/>
            <person name="Huber H."/>
            <person name="Eisen J.A."/>
            <person name="Koonin E.V."/>
            <person name="Keller M."/>
            <person name="Stetter K.O."/>
        </authorList>
    </citation>
    <scope>NUCLEOTIDE SEQUENCE [LARGE SCALE GENOMIC DNA]</scope>
    <source>
        <strain evidence="9">KIN4/I / DSM 18386 / JCM 14125</strain>
    </source>
</reference>
<keyword evidence="2 5" id="KW-0547">Nucleotide-binding</keyword>
<dbReference type="GO" id="GO:0005524">
    <property type="term" value="F:ATP binding"/>
    <property type="evidence" value="ECO:0007669"/>
    <property type="project" value="UniProtKB-KW"/>
</dbReference>
<dbReference type="eggNOG" id="arCOG01717">
    <property type="taxonomic scope" value="Archaea"/>
</dbReference>
<organism evidence="8 9">
    <name type="scientific">Ignicoccus hospitalis (strain KIN4/I / DSM 18386 / JCM 14125)</name>
    <dbReference type="NCBI Taxonomy" id="453591"/>
    <lineage>
        <taxon>Archaea</taxon>
        <taxon>Thermoproteota</taxon>
        <taxon>Thermoprotei</taxon>
        <taxon>Desulfurococcales</taxon>
        <taxon>Desulfurococcaceae</taxon>
        <taxon>Ignicoccus</taxon>
    </lineage>
</organism>
<evidence type="ECO:0000256" key="2">
    <source>
        <dbReference type="ARBA" id="ARBA00022741"/>
    </source>
</evidence>
<dbReference type="InterPro" id="IPR004412">
    <property type="entry name" value="GatA"/>
</dbReference>
<comment type="function">
    <text evidence="5">Allows the formation of correctly charged Gln-tRNA(Gln) through the transamidation of misacylated Glu-tRNA(Gln) in organisms which lack glutaminyl-tRNA synthetase. The reaction takes place in the presence of glutamine and ATP through an activated gamma-phospho-Glu-tRNA(Gln).</text>
</comment>
<dbReference type="HOGENOM" id="CLU_009600_7_6_2"/>
<feature type="active site" description="Acyl-ester intermediate" evidence="5">
    <location>
        <position position="146"/>
    </location>
</feature>
<dbReference type="STRING" id="453591.Igni_0916"/>
<dbReference type="GO" id="GO:0030956">
    <property type="term" value="C:glutamyl-tRNA(Gln) amidotransferase complex"/>
    <property type="evidence" value="ECO:0007669"/>
    <property type="project" value="InterPro"/>
</dbReference>
<evidence type="ECO:0000259" key="7">
    <source>
        <dbReference type="Pfam" id="PF01425"/>
    </source>
</evidence>
<dbReference type="PANTHER" id="PTHR11895:SF7">
    <property type="entry name" value="GLUTAMYL-TRNA(GLN) AMIDOTRANSFERASE SUBUNIT A, MITOCHONDRIAL"/>
    <property type="match status" value="1"/>
</dbReference>
<evidence type="ECO:0000256" key="4">
    <source>
        <dbReference type="ARBA" id="ARBA00022917"/>
    </source>
</evidence>
<dbReference type="Gene3D" id="3.90.1300.10">
    <property type="entry name" value="Amidase signature (AS) domain"/>
    <property type="match status" value="1"/>
</dbReference>
<evidence type="ECO:0000256" key="3">
    <source>
        <dbReference type="ARBA" id="ARBA00022840"/>
    </source>
</evidence>
<dbReference type="HAMAP" id="MF_00120">
    <property type="entry name" value="GatA"/>
    <property type="match status" value="1"/>
</dbReference>
<keyword evidence="4 5" id="KW-0648">Protein biosynthesis</keyword>
<dbReference type="OrthoDB" id="7931at2157"/>
<keyword evidence="8" id="KW-0808">Transferase</keyword>
<dbReference type="Proteomes" id="UP000000262">
    <property type="component" value="Chromosome"/>
</dbReference>
<comment type="subunit">
    <text evidence="5">Heterotrimer of A, B and C subunits.</text>
</comment>
<name>A8AAZ4_IGNH4</name>